<comment type="catalytic activity">
    <reaction evidence="11">
        <text>an alpha-D-Man-(1-&gt;2)-alpha-D-Man-(1-&gt;2)-alpha-D-Man-(1-&gt;3)-[alpha-D-Man-(1-&gt;2)-alpha-D-Man-(1-&gt;3)-alpha-D-Man-(1-&gt;6)]-beta-D-Man-(1-&gt;4)-beta-D-GlcNAc-(1-&gt;4)-alpha-D-GlcNAc-diphospho-di-trans,poly-cis-dolichol + a di-trans,poly-cis-dolichyl beta-D-mannosyl phosphate = an alpha-D-Man-(1-&gt;2)-alpha-D-Man-(1-&gt;2)-alpha-D-Man-(1-&gt;3)-[alpha-D-Man-(1-&gt;2)-alpha-D-Man-(1-&gt;3)-[alpha-D-Man-(1-&gt;6)]-alpha-D-Man-(1-&gt;6)]-beta-D-Man-(1-&gt;4)-beta-D-GlcNAc-(1-&gt;4)-alpha-D-GlcNAc-diphospho-di-trans,poly-cis-dolichol + a di-trans,poly-cis-dolichyl phosphate + H(+)</text>
        <dbReference type="Rhea" id="RHEA:29535"/>
        <dbReference type="Rhea" id="RHEA-COMP:19498"/>
        <dbReference type="Rhea" id="RHEA-COMP:19501"/>
        <dbReference type="Rhea" id="RHEA-COMP:19518"/>
        <dbReference type="Rhea" id="RHEA-COMP:19519"/>
        <dbReference type="ChEBI" id="CHEBI:15378"/>
        <dbReference type="ChEBI" id="CHEBI:57683"/>
        <dbReference type="ChEBI" id="CHEBI:58211"/>
        <dbReference type="ChEBI" id="CHEBI:132517"/>
        <dbReference type="ChEBI" id="CHEBI:132519"/>
        <dbReference type="EC" id="2.4.1.260"/>
    </reaction>
    <physiologicalReaction direction="left-to-right" evidence="11">
        <dbReference type="Rhea" id="RHEA:29536"/>
    </physiologicalReaction>
</comment>
<dbReference type="PANTHER" id="PTHR22760:SF1">
    <property type="entry name" value="DOL-P-MAN:MAN(7)GLCNAC(2)-PP-DOL ALPHA-1,6-MANNOSYLTRANSFERASE"/>
    <property type="match status" value="1"/>
</dbReference>
<reference evidence="13" key="1">
    <citation type="submission" date="2023-08" db="EMBL/GenBank/DDBJ databases">
        <authorList>
            <person name="Alioto T."/>
            <person name="Alioto T."/>
            <person name="Gomez Garrido J."/>
        </authorList>
    </citation>
    <scope>NUCLEOTIDE SEQUENCE</scope>
</reference>
<feature type="transmembrane region" description="Helical" evidence="12">
    <location>
        <begin position="282"/>
        <end position="298"/>
    </location>
</feature>
<keyword evidence="7 12" id="KW-0256">Endoplasmic reticulum</keyword>
<evidence type="ECO:0000256" key="4">
    <source>
        <dbReference type="ARBA" id="ARBA00022676"/>
    </source>
</evidence>
<keyword evidence="9 12" id="KW-0472">Membrane</keyword>
<evidence type="ECO:0000256" key="6">
    <source>
        <dbReference type="ARBA" id="ARBA00022692"/>
    </source>
</evidence>
<organism evidence="13 14">
    <name type="scientific">Octopus vulgaris</name>
    <name type="common">Common octopus</name>
    <dbReference type="NCBI Taxonomy" id="6645"/>
    <lineage>
        <taxon>Eukaryota</taxon>
        <taxon>Metazoa</taxon>
        <taxon>Spiralia</taxon>
        <taxon>Lophotrochozoa</taxon>
        <taxon>Mollusca</taxon>
        <taxon>Cephalopoda</taxon>
        <taxon>Coleoidea</taxon>
        <taxon>Octopodiformes</taxon>
        <taxon>Octopoda</taxon>
        <taxon>Incirrata</taxon>
        <taxon>Octopodidae</taxon>
        <taxon>Octopus</taxon>
    </lineage>
</organism>
<feature type="transmembrane region" description="Helical" evidence="12">
    <location>
        <begin position="119"/>
        <end position="136"/>
    </location>
</feature>
<protein>
    <recommendedName>
        <fullName evidence="12">Mannosyltransferase</fullName>
        <ecNumber evidence="12">2.4.1.-</ecNumber>
    </recommendedName>
</protein>
<feature type="transmembrane region" description="Helical" evidence="12">
    <location>
        <begin position="200"/>
        <end position="223"/>
    </location>
</feature>
<feature type="transmembrane region" description="Helical" evidence="12">
    <location>
        <begin position="304"/>
        <end position="324"/>
    </location>
</feature>
<feature type="transmembrane region" description="Helical" evidence="12">
    <location>
        <begin position="59"/>
        <end position="79"/>
    </location>
</feature>
<keyword evidence="6 12" id="KW-0812">Transmembrane</keyword>
<dbReference type="EC" id="2.4.1.-" evidence="12"/>
<comment type="pathway">
    <text evidence="2">Protein modification; protein glycosylation.</text>
</comment>
<comment type="subcellular location">
    <subcellularLocation>
        <location evidence="1 12">Endoplasmic reticulum membrane</location>
        <topology evidence="1 12">Multi-pass membrane protein</topology>
    </subcellularLocation>
</comment>
<keyword evidence="4 12" id="KW-0328">Glycosyltransferase</keyword>
<evidence type="ECO:0000256" key="3">
    <source>
        <dbReference type="ARBA" id="ARBA00007063"/>
    </source>
</evidence>
<evidence type="ECO:0000256" key="5">
    <source>
        <dbReference type="ARBA" id="ARBA00022679"/>
    </source>
</evidence>
<evidence type="ECO:0000256" key="10">
    <source>
        <dbReference type="ARBA" id="ARBA00044721"/>
    </source>
</evidence>
<accession>A0AA36F448</accession>
<evidence type="ECO:0000256" key="2">
    <source>
        <dbReference type="ARBA" id="ARBA00004922"/>
    </source>
</evidence>
<evidence type="ECO:0000313" key="13">
    <source>
        <dbReference type="EMBL" id="CAI9723772.1"/>
    </source>
</evidence>
<evidence type="ECO:0000256" key="12">
    <source>
        <dbReference type="RuleBase" id="RU363075"/>
    </source>
</evidence>
<keyword evidence="14" id="KW-1185">Reference proteome</keyword>
<comment type="function">
    <text evidence="10">Mannosyltransferase that operates in the biosynthetic pathway of dolichol-linked oligosaccharides, the glycan precursors employed in protein asparagine (N)-glycosylation. The assembly of dolichol-linked oligosaccharides begins on the cytosolic side of the endoplasmic reticulum membrane and finishes in its lumen. The sequential addition of sugars to dolichol pyrophosphate produces dolichol-linked oligosaccharides containing fourteen sugars, including two GlcNAcs, nine mannoses and three glucoses. Once assembled, the oligosaccharide is transferred from the lipid to nascent proteins by oligosaccharyltransferases. In the lumen of the endoplasmic reticulum, adds the eighth mannose residue in an alpha-1,6 linkage onto Man(7)GlcNAc(2)-PP-dolichol to produce Man(8)GlcNAc(2)-PP-dolichol.</text>
</comment>
<dbReference type="GO" id="GO:0052917">
    <property type="term" value="F:dol-P-Man:Man(7)GlcNAc(2)-PP-Dol alpha-1,6-mannosyltransferase activity"/>
    <property type="evidence" value="ECO:0007669"/>
    <property type="project" value="UniProtKB-EC"/>
</dbReference>
<comment type="similarity">
    <text evidence="3 12">Belongs to the glycosyltransferase 22 family.</text>
</comment>
<gene>
    <name evidence="13" type="ORF">OCTVUL_1B013253</name>
</gene>
<dbReference type="EMBL" id="OX597819">
    <property type="protein sequence ID" value="CAI9723772.1"/>
    <property type="molecule type" value="Genomic_DNA"/>
</dbReference>
<evidence type="ECO:0000256" key="11">
    <source>
        <dbReference type="ARBA" id="ARBA00048899"/>
    </source>
</evidence>
<proteinExistence type="inferred from homology"/>
<dbReference type="GO" id="GO:0005789">
    <property type="term" value="C:endoplasmic reticulum membrane"/>
    <property type="evidence" value="ECO:0007669"/>
    <property type="project" value="UniProtKB-SubCell"/>
</dbReference>
<feature type="transmembrane region" description="Helical" evidence="12">
    <location>
        <begin position="163"/>
        <end position="188"/>
    </location>
</feature>
<sequence length="483" mass="55847">MDMIENLMLLLMVIYVVLCPYTKVEESFNLQAIHDIIYHQQNISQYDHLEFPGVVPRSFIGPLFISMISAPFALFANWLHLNKLFMQHVVRYCLGLYVLWSFRKFQEAVRKRFGSNTKFWLYLLTMTQFHFVFYMTRPLPNIMALGLVLLALQSWLHGRHTSFLWFTGTAIIIFRSDVTMLLGIYLLMDLVTRRLSLKNAVAIIIFAGGIILGATVLIDSFFWQRWLWPEAEVFWFNTIKNKSSQWGTSPFLWYFYSVLPRSLGLTVFLVPLGLYFCPSVRALVIPAIVFVVLFSFLPHKELRFIIYVFPLLNLAAAAFINKIWRNRKKSVMYRVFSAGIVLHLLANAVFTCAFLYLSHKNYPGGDAIDKLHNLEDPTSDVHVHIDVAAAQTGVSRFLQLNPHWKYNKTEGLPPGGFAMQNFTHLLIGTNDEEANEILPYKETHTVMDVALGFHRIKINWNTIPPVDVVLIPKVWIMKKKESV</sequence>
<evidence type="ECO:0000256" key="9">
    <source>
        <dbReference type="ARBA" id="ARBA00023136"/>
    </source>
</evidence>
<evidence type="ECO:0000256" key="1">
    <source>
        <dbReference type="ARBA" id="ARBA00004477"/>
    </source>
</evidence>
<evidence type="ECO:0000313" key="14">
    <source>
        <dbReference type="Proteomes" id="UP001162480"/>
    </source>
</evidence>
<name>A0AA36F448_OCTVU</name>
<evidence type="ECO:0000256" key="8">
    <source>
        <dbReference type="ARBA" id="ARBA00022989"/>
    </source>
</evidence>
<keyword evidence="5" id="KW-0808">Transferase</keyword>
<dbReference type="InterPro" id="IPR005599">
    <property type="entry name" value="GPI_mannosylTrfase"/>
</dbReference>
<feature type="transmembrane region" description="Helical" evidence="12">
    <location>
        <begin position="336"/>
        <end position="357"/>
    </location>
</feature>
<evidence type="ECO:0000256" key="7">
    <source>
        <dbReference type="ARBA" id="ARBA00022824"/>
    </source>
</evidence>
<dbReference type="Proteomes" id="UP001162480">
    <property type="component" value="Chromosome 6"/>
</dbReference>
<keyword evidence="8 12" id="KW-1133">Transmembrane helix</keyword>
<feature type="transmembrane region" description="Helical" evidence="12">
    <location>
        <begin position="7"/>
        <end position="24"/>
    </location>
</feature>
<dbReference type="Pfam" id="PF03901">
    <property type="entry name" value="Glyco_transf_22"/>
    <property type="match status" value="1"/>
</dbReference>
<dbReference type="GO" id="GO:0006487">
    <property type="term" value="P:protein N-linked glycosylation"/>
    <property type="evidence" value="ECO:0007669"/>
    <property type="project" value="TreeGrafter"/>
</dbReference>
<dbReference type="PANTHER" id="PTHR22760">
    <property type="entry name" value="GLYCOSYLTRANSFERASE"/>
    <property type="match status" value="1"/>
</dbReference>
<feature type="transmembrane region" description="Helical" evidence="12">
    <location>
        <begin position="251"/>
        <end position="275"/>
    </location>
</feature>
<dbReference type="AlphaFoldDB" id="A0AA36F448"/>